<dbReference type="EMBL" id="CAJNOR010011688">
    <property type="protein sequence ID" value="CAF1663036.1"/>
    <property type="molecule type" value="Genomic_DNA"/>
</dbReference>
<protein>
    <submittedName>
        <fullName evidence="2">Uncharacterized protein</fullName>
    </submittedName>
</protein>
<evidence type="ECO:0000313" key="3">
    <source>
        <dbReference type="Proteomes" id="UP000663828"/>
    </source>
</evidence>
<sequence length="931" mass="109895">MINEIQERKKVLLEEQLLSHLIGIFFDNVFLLKNSFEQIQPLYKQICEYFQEQFQKLTNTTDELIKANQFDQIANMVLQITKCLPTLNKHLNGLVEEKYRQTIQLLVESLKNILQKCQLVLAKPRLIENELELVKNSVVTLGLAKENAALQDRLSTYNEMFKKSENLNGIYNSLIEKIVEYFTEINNRIDQLFKNHGDRALEDAESLISDLDAIRTIPEIDSKTAGMYYRTADFVRSQMNQIQREVEDLLNSFESQKEKPDYRKIARLLSRMNNAKWMNRISPGSYDRARKRITDELTEYFHDLEDRLMKLDLTMKHPENIPIAQEIFDKLDSLSILDRILPELKNSKDSMIQRFLESVQKNFDQMQKIFQLQDRNIYEAKQELIRLEQIKQDCEDLHPANVFLRQKNFNDLNKLKEEIQELEKKRDKEIQRQNERKANLEGELKKCNEEEKNEIEKPLSVQVDIIQDLENKYQNLLTPLLSIKTHYESLMTEHNLTTDEQLKYLQRKNFANLQTLNQTIDEKKKFVSQHQSDQQTFHFDVHFDAATADIALVYTLNCENIGNICFKQMASETHRILLKYIIEYGIYLQKEIENIFKSILENNSHDSEKLETRLDELVALGGYKNVFESIEGNKKVEYWRRKFGEQYQISFTRIENYKTSGSYEDLHKELIVVQHLSRVDNFCSGKFLTQGFGALYRTNQIETSKQSKETYENVLQFIKDKNYAGIDNIMDEFDEKTANPRNMCAIKRDLQRSMDDLMKSTLKIANTLNVSNDFETMTQCQIESMIANFEKLRTVRRSKLLTLIDGEETKTDLNEFEKKLTDCLSKILSQSIENIEKLLKSNDVLEVELSIEKFDLIRRELDQHLNFESIDPKLKETKGKLDNLDQLIFEQNDYLKDIQQYPIHSPKDLVLKLQKAPERLKTKYDKIIRRI</sequence>
<accession>A0A816FLE3</accession>
<evidence type="ECO:0000313" key="2">
    <source>
        <dbReference type="EMBL" id="CAF1663036.1"/>
    </source>
</evidence>
<feature type="coiled-coil region" evidence="1">
    <location>
        <begin position="232"/>
        <end position="259"/>
    </location>
</feature>
<proteinExistence type="predicted"/>
<comment type="caution">
    <text evidence="2">The sequence shown here is derived from an EMBL/GenBank/DDBJ whole genome shotgun (WGS) entry which is preliminary data.</text>
</comment>
<evidence type="ECO:0000256" key="1">
    <source>
        <dbReference type="SAM" id="Coils"/>
    </source>
</evidence>
<name>A0A816FLE3_ADIRI</name>
<keyword evidence="1" id="KW-0175">Coiled coil</keyword>
<keyword evidence="3" id="KW-1185">Reference proteome</keyword>
<feature type="non-terminal residue" evidence="2">
    <location>
        <position position="931"/>
    </location>
</feature>
<organism evidence="2 3">
    <name type="scientific">Adineta ricciae</name>
    <name type="common">Rotifer</name>
    <dbReference type="NCBI Taxonomy" id="249248"/>
    <lineage>
        <taxon>Eukaryota</taxon>
        <taxon>Metazoa</taxon>
        <taxon>Spiralia</taxon>
        <taxon>Gnathifera</taxon>
        <taxon>Rotifera</taxon>
        <taxon>Eurotatoria</taxon>
        <taxon>Bdelloidea</taxon>
        <taxon>Adinetida</taxon>
        <taxon>Adinetidae</taxon>
        <taxon>Adineta</taxon>
    </lineage>
</organism>
<reference evidence="2" key="1">
    <citation type="submission" date="2021-02" db="EMBL/GenBank/DDBJ databases">
        <authorList>
            <person name="Nowell W R."/>
        </authorList>
    </citation>
    <scope>NUCLEOTIDE SEQUENCE</scope>
</reference>
<dbReference type="AlphaFoldDB" id="A0A816FLE3"/>
<dbReference type="Proteomes" id="UP000663828">
    <property type="component" value="Unassembled WGS sequence"/>
</dbReference>
<gene>
    <name evidence="2" type="ORF">XAT740_LOCUS57247</name>
</gene>
<feature type="coiled-coil region" evidence="1">
    <location>
        <begin position="405"/>
        <end position="457"/>
    </location>
</feature>